<keyword evidence="2" id="KW-0235">DNA replication</keyword>
<reference evidence="11 12" key="1">
    <citation type="journal article" date="2019" name="Nat. Ecol. Evol.">
        <title>Megaphylogeny resolves global patterns of mushroom evolution.</title>
        <authorList>
            <person name="Varga T."/>
            <person name="Krizsan K."/>
            <person name="Foldi C."/>
            <person name="Dima B."/>
            <person name="Sanchez-Garcia M."/>
            <person name="Sanchez-Ramirez S."/>
            <person name="Szollosi G.J."/>
            <person name="Szarkandi J.G."/>
            <person name="Papp V."/>
            <person name="Albert L."/>
            <person name="Andreopoulos W."/>
            <person name="Angelini C."/>
            <person name="Antonin V."/>
            <person name="Barry K.W."/>
            <person name="Bougher N.L."/>
            <person name="Buchanan P."/>
            <person name="Buyck B."/>
            <person name="Bense V."/>
            <person name="Catcheside P."/>
            <person name="Chovatia M."/>
            <person name="Cooper J."/>
            <person name="Damon W."/>
            <person name="Desjardin D."/>
            <person name="Finy P."/>
            <person name="Geml J."/>
            <person name="Haridas S."/>
            <person name="Hughes K."/>
            <person name="Justo A."/>
            <person name="Karasinski D."/>
            <person name="Kautmanova I."/>
            <person name="Kiss B."/>
            <person name="Kocsube S."/>
            <person name="Kotiranta H."/>
            <person name="LaButti K.M."/>
            <person name="Lechner B.E."/>
            <person name="Liimatainen K."/>
            <person name="Lipzen A."/>
            <person name="Lukacs Z."/>
            <person name="Mihaltcheva S."/>
            <person name="Morgado L.N."/>
            <person name="Niskanen T."/>
            <person name="Noordeloos M.E."/>
            <person name="Ohm R.A."/>
            <person name="Ortiz-Santana B."/>
            <person name="Ovrebo C."/>
            <person name="Racz N."/>
            <person name="Riley R."/>
            <person name="Savchenko A."/>
            <person name="Shiryaev A."/>
            <person name="Soop K."/>
            <person name="Spirin V."/>
            <person name="Szebenyi C."/>
            <person name="Tomsovsky M."/>
            <person name="Tulloss R.E."/>
            <person name="Uehling J."/>
            <person name="Grigoriev I.V."/>
            <person name="Vagvolgyi C."/>
            <person name="Papp T."/>
            <person name="Martin F.M."/>
            <person name="Miettinen O."/>
            <person name="Hibbett D.S."/>
            <person name="Nagy L.G."/>
        </authorList>
    </citation>
    <scope>NUCLEOTIDE SEQUENCE [LARGE SCALE GENOMIC DNA]</scope>
    <source>
        <strain evidence="11 12">CBS 309.79</strain>
    </source>
</reference>
<dbReference type="GO" id="GO:0016887">
    <property type="term" value="F:ATP hydrolysis activity"/>
    <property type="evidence" value="ECO:0007669"/>
    <property type="project" value="InterPro"/>
</dbReference>
<keyword evidence="4" id="KW-0067">ATP-binding</keyword>
<feature type="region of interest" description="Disordered" evidence="9">
    <location>
        <begin position="822"/>
        <end position="846"/>
    </location>
</feature>
<dbReference type="InterPro" id="IPR027417">
    <property type="entry name" value="P-loop_NTPase"/>
</dbReference>
<dbReference type="Gene3D" id="3.40.50.300">
    <property type="entry name" value="P-loop containing nucleotide triphosphate hydrolases"/>
    <property type="match status" value="1"/>
</dbReference>
<dbReference type="InterPro" id="IPR003593">
    <property type="entry name" value="AAA+_ATPase"/>
</dbReference>
<feature type="compositionally biased region" description="Low complexity" evidence="9">
    <location>
        <begin position="215"/>
        <end position="244"/>
    </location>
</feature>
<keyword evidence="7" id="KW-0131">Cell cycle</keyword>
<evidence type="ECO:0000313" key="12">
    <source>
        <dbReference type="Proteomes" id="UP000305067"/>
    </source>
</evidence>
<feature type="region of interest" description="Disordered" evidence="9">
    <location>
        <begin position="112"/>
        <end position="143"/>
    </location>
</feature>
<dbReference type="CDD" id="cd00009">
    <property type="entry name" value="AAA"/>
    <property type="match status" value="1"/>
</dbReference>
<keyword evidence="6" id="KW-0539">Nucleus</keyword>
<evidence type="ECO:0000256" key="7">
    <source>
        <dbReference type="ARBA" id="ARBA00023306"/>
    </source>
</evidence>
<dbReference type="PANTHER" id="PTHR46765">
    <property type="entry name" value="P-LOOP CONTAINING NUCLEOSIDE TRIPHOSPHATE HYDROLASES SUPERFAMILY PROTEIN"/>
    <property type="match status" value="1"/>
</dbReference>
<dbReference type="SUPFAM" id="SSF52540">
    <property type="entry name" value="P-loop containing nucleoside triphosphate hydrolases"/>
    <property type="match status" value="1"/>
</dbReference>
<evidence type="ECO:0000256" key="3">
    <source>
        <dbReference type="ARBA" id="ARBA00022741"/>
    </source>
</evidence>
<sequence length="911" mass="99549">MADSEDAFTASEEHKIVEEHASFKPSNALDEADFKPGNSLLGAGLDGFEPSGSLFKGSTSLDEDTGFTPSNAFDADFTPLGSNFEPSNTLDDEFTPGNSLFGGSKLVGGDSFEPSGSLGVNDDDDLPALSTIRPSSTSTSTRIDDTASDYLPWNTVRARTFDGKSLHIKRKSKVSTLARLAAQKETATTMTSLLDVPIHRLLESLARLPTNTAHPPSSTLPNNTHPTPNNTHPTPNANASPSESSAQLFTDTYRPQRFTDLLGNDRVCRDAMAWLKTWDRCVFGASKGKGKSMGKGEDGEEMDVFGTGGDEWGRPRDKVLMLSGPPGLGKTTLAHIIARHAGYEVLEINASDARSGSIIDDRIRPALEAGKAVKGSGRPVLVVIDEIDGATGAGDNTGTFIHKLVQLITAKSVKSRKSSSSSKRPENQAKPLLRPIICIANDQYASALAKLRGHVYQLRVQRPADIHIVRRLREVCASEGMKADSRALGRLVGAARGDLRGCLNMLQFIKSKHTSRTTPAEMEITDDLVRRATVGMKESESTLMGVVNDLFAPLSRKRLGELGLSEEMGMTRYVGRLAGTVGGSGREGGVALGCFAHYLTRRKHDSSLLAFQKGIDWLGTYDLLSSAMWNEGEFALQGYLPYMLVGFFPLFGERGMGKVERDSADWDALQRIRANEEIYKTLAKCVHGASLHAPGDWRHFAAKPLLQLEFAPFLNRIINPPLRPVNSQVIKPQEKKLLARLVEIMVALDMNFLREREEDGQLVYRLEPPIDVFVTYDGKRAADIPISRYAVRQLVSQEIEMKAVSHHADFVEKESTSKRSFAARFSSKRRADGDDGDSPNKRARTAEAVDIVDRPPVDFFGRLIVKPVSRVEKGQPGEEGAKEKSGFTVLYKYTEGNSAAVRRPVKVGVFL</sequence>
<proteinExistence type="inferred from homology"/>
<keyword evidence="12" id="KW-1185">Reference proteome</keyword>
<dbReference type="GO" id="GO:0006260">
    <property type="term" value="P:DNA replication"/>
    <property type="evidence" value="ECO:0007669"/>
    <property type="project" value="UniProtKB-KW"/>
</dbReference>
<dbReference type="OrthoDB" id="2195431at2759"/>
<comment type="similarity">
    <text evidence="8">Belongs to the activator 1 small subunits family. CTF18 subfamily.</text>
</comment>
<dbReference type="InterPro" id="IPR053016">
    <property type="entry name" value="CTF18-RFC_complex"/>
</dbReference>
<accession>A0A5C3QH87</accession>
<feature type="compositionally biased region" description="Basic and acidic residues" evidence="9">
    <location>
        <begin position="829"/>
        <end position="846"/>
    </location>
</feature>
<dbReference type="PANTHER" id="PTHR46765:SF1">
    <property type="entry name" value="P-LOOP CONTAINING NUCLEOSIDE TRIPHOSPHATE HYDROLASES SUPERFAMILY PROTEIN"/>
    <property type="match status" value="1"/>
</dbReference>
<feature type="region of interest" description="Disordered" evidence="9">
    <location>
        <begin position="209"/>
        <end position="244"/>
    </location>
</feature>
<dbReference type="InterPro" id="IPR047854">
    <property type="entry name" value="RFC_lid"/>
</dbReference>
<gene>
    <name evidence="11" type="ORF">BDV98DRAFT_548919</name>
</gene>
<name>A0A5C3QH87_9AGAR</name>
<evidence type="ECO:0000256" key="9">
    <source>
        <dbReference type="SAM" id="MobiDB-lite"/>
    </source>
</evidence>
<evidence type="ECO:0000313" key="11">
    <source>
        <dbReference type="EMBL" id="TFL01376.1"/>
    </source>
</evidence>
<dbReference type="Pfam" id="PF00004">
    <property type="entry name" value="AAA"/>
    <property type="match status" value="1"/>
</dbReference>
<dbReference type="GO" id="GO:0005524">
    <property type="term" value="F:ATP binding"/>
    <property type="evidence" value="ECO:0007669"/>
    <property type="project" value="UniProtKB-KW"/>
</dbReference>
<evidence type="ECO:0000256" key="1">
    <source>
        <dbReference type="ARBA" id="ARBA00004123"/>
    </source>
</evidence>
<feature type="compositionally biased region" description="Low complexity" evidence="9">
    <location>
        <begin position="130"/>
        <end position="141"/>
    </location>
</feature>
<comment type="subcellular location">
    <subcellularLocation>
        <location evidence="1">Nucleus</location>
    </subcellularLocation>
</comment>
<dbReference type="STRING" id="1884261.A0A5C3QH87"/>
<feature type="region of interest" description="Disordered" evidence="9">
    <location>
        <begin position="1"/>
        <end position="29"/>
    </location>
</feature>
<feature type="compositionally biased region" description="Basic and acidic residues" evidence="9">
    <location>
        <begin position="11"/>
        <end position="22"/>
    </location>
</feature>
<dbReference type="GO" id="GO:0005634">
    <property type="term" value="C:nucleus"/>
    <property type="evidence" value="ECO:0007669"/>
    <property type="project" value="UniProtKB-SubCell"/>
</dbReference>
<protein>
    <recommendedName>
        <fullName evidence="10">AAA+ ATPase domain-containing protein</fullName>
    </recommendedName>
</protein>
<dbReference type="CDD" id="cd18140">
    <property type="entry name" value="HLD_clamp_RFC"/>
    <property type="match status" value="1"/>
</dbReference>
<dbReference type="GO" id="GO:0003677">
    <property type="term" value="F:DNA binding"/>
    <property type="evidence" value="ECO:0007669"/>
    <property type="project" value="UniProtKB-KW"/>
</dbReference>
<evidence type="ECO:0000259" key="10">
    <source>
        <dbReference type="SMART" id="SM00382"/>
    </source>
</evidence>
<feature type="domain" description="AAA+ ATPase" evidence="10">
    <location>
        <begin position="316"/>
        <end position="461"/>
    </location>
</feature>
<evidence type="ECO:0000256" key="5">
    <source>
        <dbReference type="ARBA" id="ARBA00023125"/>
    </source>
</evidence>
<evidence type="ECO:0000256" key="6">
    <source>
        <dbReference type="ARBA" id="ARBA00023242"/>
    </source>
</evidence>
<evidence type="ECO:0000256" key="8">
    <source>
        <dbReference type="ARBA" id="ARBA00043975"/>
    </source>
</evidence>
<dbReference type="SMART" id="SM00382">
    <property type="entry name" value="AAA"/>
    <property type="match status" value="1"/>
</dbReference>
<evidence type="ECO:0000256" key="4">
    <source>
        <dbReference type="ARBA" id="ARBA00022840"/>
    </source>
</evidence>
<dbReference type="Gene3D" id="1.10.8.60">
    <property type="match status" value="1"/>
</dbReference>
<keyword evidence="3" id="KW-0547">Nucleotide-binding</keyword>
<evidence type="ECO:0000256" key="2">
    <source>
        <dbReference type="ARBA" id="ARBA00022705"/>
    </source>
</evidence>
<keyword evidence="5" id="KW-0238">DNA-binding</keyword>
<dbReference type="InterPro" id="IPR003959">
    <property type="entry name" value="ATPase_AAA_core"/>
</dbReference>
<dbReference type="Proteomes" id="UP000305067">
    <property type="component" value="Unassembled WGS sequence"/>
</dbReference>
<dbReference type="EMBL" id="ML178825">
    <property type="protein sequence ID" value="TFL01376.1"/>
    <property type="molecule type" value="Genomic_DNA"/>
</dbReference>
<organism evidence="11 12">
    <name type="scientific">Pterulicium gracile</name>
    <dbReference type="NCBI Taxonomy" id="1884261"/>
    <lineage>
        <taxon>Eukaryota</taxon>
        <taxon>Fungi</taxon>
        <taxon>Dikarya</taxon>
        <taxon>Basidiomycota</taxon>
        <taxon>Agaricomycotina</taxon>
        <taxon>Agaricomycetes</taxon>
        <taxon>Agaricomycetidae</taxon>
        <taxon>Agaricales</taxon>
        <taxon>Pleurotineae</taxon>
        <taxon>Pterulaceae</taxon>
        <taxon>Pterulicium</taxon>
    </lineage>
</organism>
<dbReference type="AlphaFoldDB" id="A0A5C3QH87"/>